<protein>
    <submittedName>
        <fullName evidence="9">Uncharacterized protein</fullName>
    </submittedName>
</protein>
<evidence type="ECO:0000256" key="6">
    <source>
        <dbReference type="ARBA" id="ARBA00023242"/>
    </source>
</evidence>
<dbReference type="GO" id="GO:0000976">
    <property type="term" value="F:transcription cis-regulatory region binding"/>
    <property type="evidence" value="ECO:0007669"/>
    <property type="project" value="UniProtKB-ARBA"/>
</dbReference>
<reference evidence="10" key="1">
    <citation type="submission" date="2024-06" db="EMBL/GenBank/DDBJ databases">
        <authorList>
            <person name="Ryan C."/>
        </authorList>
    </citation>
    <scope>NUCLEOTIDE SEQUENCE [LARGE SCALE GENOMIC DNA]</scope>
</reference>
<dbReference type="FunFam" id="1.10.10.60:FF:000001">
    <property type="entry name" value="MYB-related transcription factor"/>
    <property type="match status" value="1"/>
</dbReference>
<dbReference type="PANTHER" id="PTHR10641">
    <property type="entry name" value="MYB FAMILY TRANSCRIPTION FACTOR"/>
    <property type="match status" value="1"/>
</dbReference>
<dbReference type="InterPro" id="IPR015495">
    <property type="entry name" value="Myb_TF_plants"/>
</dbReference>
<dbReference type="InterPro" id="IPR017930">
    <property type="entry name" value="Myb_dom"/>
</dbReference>
<proteinExistence type="predicted"/>
<evidence type="ECO:0000313" key="10">
    <source>
        <dbReference type="Proteomes" id="UP001497457"/>
    </source>
</evidence>
<dbReference type="InterPro" id="IPR001005">
    <property type="entry name" value="SANT/Myb"/>
</dbReference>
<keyword evidence="4" id="KW-0238">DNA-binding</keyword>
<dbReference type="GO" id="GO:0005634">
    <property type="term" value="C:nucleus"/>
    <property type="evidence" value="ECO:0007669"/>
    <property type="project" value="UniProtKB-SubCell"/>
</dbReference>
<dbReference type="CDD" id="cd00167">
    <property type="entry name" value="SANT"/>
    <property type="match status" value="2"/>
</dbReference>
<evidence type="ECO:0000259" key="7">
    <source>
        <dbReference type="PROSITE" id="PS50090"/>
    </source>
</evidence>
<gene>
    <name evidence="9" type="ORF">URODEC1_LOCUS78251</name>
</gene>
<keyword evidence="2" id="KW-0677">Repeat</keyword>
<organism evidence="9 10">
    <name type="scientific">Urochloa decumbens</name>
    <dbReference type="NCBI Taxonomy" id="240449"/>
    <lineage>
        <taxon>Eukaryota</taxon>
        <taxon>Viridiplantae</taxon>
        <taxon>Streptophyta</taxon>
        <taxon>Embryophyta</taxon>
        <taxon>Tracheophyta</taxon>
        <taxon>Spermatophyta</taxon>
        <taxon>Magnoliopsida</taxon>
        <taxon>Liliopsida</taxon>
        <taxon>Poales</taxon>
        <taxon>Poaceae</taxon>
        <taxon>PACMAD clade</taxon>
        <taxon>Panicoideae</taxon>
        <taxon>Panicodae</taxon>
        <taxon>Paniceae</taxon>
        <taxon>Melinidinae</taxon>
        <taxon>Urochloa</taxon>
    </lineage>
</organism>
<dbReference type="Pfam" id="PF00249">
    <property type="entry name" value="Myb_DNA-binding"/>
    <property type="match status" value="2"/>
</dbReference>
<keyword evidence="5" id="KW-0804">Transcription</keyword>
<accession>A0ABC9CTI4</accession>
<feature type="domain" description="Myb-like" evidence="7">
    <location>
        <begin position="65"/>
        <end position="115"/>
    </location>
</feature>
<evidence type="ECO:0000256" key="3">
    <source>
        <dbReference type="ARBA" id="ARBA00023015"/>
    </source>
</evidence>
<name>A0ABC9CTI4_9POAL</name>
<evidence type="ECO:0000256" key="1">
    <source>
        <dbReference type="ARBA" id="ARBA00004123"/>
    </source>
</evidence>
<dbReference type="Proteomes" id="UP001497457">
    <property type="component" value="Chromosome 30rd"/>
</dbReference>
<dbReference type="Gene3D" id="1.10.10.60">
    <property type="entry name" value="Homeodomain-like"/>
    <property type="match status" value="2"/>
</dbReference>
<dbReference type="SUPFAM" id="SSF46689">
    <property type="entry name" value="Homeodomain-like"/>
    <property type="match status" value="1"/>
</dbReference>
<evidence type="ECO:0000313" key="9">
    <source>
        <dbReference type="EMBL" id="CAL5025693.1"/>
    </source>
</evidence>
<reference evidence="9 10" key="2">
    <citation type="submission" date="2024-10" db="EMBL/GenBank/DDBJ databases">
        <authorList>
            <person name="Ryan C."/>
        </authorList>
    </citation>
    <scope>NUCLEOTIDE SEQUENCE [LARGE SCALE GENOMIC DNA]</scope>
</reference>
<feature type="domain" description="HTH myb-type" evidence="8">
    <location>
        <begin position="65"/>
        <end position="119"/>
    </location>
</feature>
<keyword evidence="6" id="KW-0539">Nucleus</keyword>
<evidence type="ECO:0000259" key="8">
    <source>
        <dbReference type="PROSITE" id="PS51294"/>
    </source>
</evidence>
<dbReference type="PANTHER" id="PTHR10641:SF1390">
    <property type="entry name" value="OS04G0593200 PROTEIN"/>
    <property type="match status" value="1"/>
</dbReference>
<dbReference type="PROSITE" id="PS50090">
    <property type="entry name" value="MYB_LIKE"/>
    <property type="match status" value="2"/>
</dbReference>
<dbReference type="SMART" id="SM00717">
    <property type="entry name" value="SANT"/>
    <property type="match status" value="2"/>
</dbReference>
<evidence type="ECO:0000256" key="4">
    <source>
        <dbReference type="ARBA" id="ARBA00023125"/>
    </source>
</evidence>
<dbReference type="GO" id="GO:0003700">
    <property type="term" value="F:DNA-binding transcription factor activity"/>
    <property type="evidence" value="ECO:0007669"/>
    <property type="project" value="UniProtKB-ARBA"/>
</dbReference>
<evidence type="ECO:0000256" key="5">
    <source>
        <dbReference type="ARBA" id="ARBA00023163"/>
    </source>
</evidence>
<evidence type="ECO:0000256" key="2">
    <source>
        <dbReference type="ARBA" id="ARBA00022737"/>
    </source>
</evidence>
<sequence length="314" mass="33935">MVRSPCCCHDAGVKKGPWTEEEDRALVEHIQRHGGHVGSWRNLPKAAGLNRCGKSCRLRWTNYLRPDIKRGNFTDDEERLIIALHAELGNKWSTIATHLDGRTDNEIKNYWNTHIRKKLLRMGVDPVTHQRLPPEDILLNGATPAGGLPEAILSAAASLGGLNSVLVQAQALQLLLQAINGGAAAGLMANNFSPAGSSIVVPSFQDQMNLLAHHASYRPADDYLNSTASFAEHDVVQRLNASAPAPAAPAAPPVALVPAASFPQEVAAAAPADDRTVQGFSDLLSEPMEMPSMCSLEDDPFWKDMLESSRLPPL</sequence>
<keyword evidence="3" id="KW-0805">Transcription regulation</keyword>
<keyword evidence="10" id="KW-1185">Reference proteome</keyword>
<feature type="domain" description="HTH myb-type" evidence="8">
    <location>
        <begin position="10"/>
        <end position="64"/>
    </location>
</feature>
<dbReference type="EMBL" id="OZ075140">
    <property type="protein sequence ID" value="CAL5025693.1"/>
    <property type="molecule type" value="Genomic_DNA"/>
</dbReference>
<comment type="subcellular location">
    <subcellularLocation>
        <location evidence="1">Nucleus</location>
    </subcellularLocation>
</comment>
<dbReference type="InterPro" id="IPR009057">
    <property type="entry name" value="Homeodomain-like_sf"/>
</dbReference>
<dbReference type="GO" id="GO:1901141">
    <property type="term" value="P:regulation of lignin biosynthetic process"/>
    <property type="evidence" value="ECO:0007669"/>
    <property type="project" value="UniProtKB-ARBA"/>
</dbReference>
<dbReference type="AlphaFoldDB" id="A0ABC9CTI4"/>
<feature type="domain" description="Myb-like" evidence="7">
    <location>
        <begin position="10"/>
        <end position="64"/>
    </location>
</feature>
<dbReference type="PROSITE" id="PS51294">
    <property type="entry name" value="HTH_MYB"/>
    <property type="match status" value="2"/>
</dbReference>
<dbReference type="FunFam" id="1.10.10.60:FF:000349">
    <property type="entry name" value="Transcription factor MYB39"/>
    <property type="match status" value="1"/>
</dbReference>